<dbReference type="Gene3D" id="3.40.50.1820">
    <property type="entry name" value="alpha/beta hydrolase"/>
    <property type="match status" value="1"/>
</dbReference>
<dbReference type="PRINTS" id="PR00111">
    <property type="entry name" value="ABHYDROLASE"/>
</dbReference>
<evidence type="ECO:0000259" key="1">
    <source>
        <dbReference type="Pfam" id="PF00561"/>
    </source>
</evidence>
<gene>
    <name evidence="2" type="ORF">GYA93_18315</name>
</gene>
<keyword evidence="3" id="KW-1185">Reference proteome</keyword>
<protein>
    <submittedName>
        <fullName evidence="2">Alpha/beta fold hydrolase</fullName>
    </submittedName>
</protein>
<evidence type="ECO:0000313" key="3">
    <source>
        <dbReference type="Proteomes" id="UP000466307"/>
    </source>
</evidence>
<dbReference type="GO" id="GO:0016787">
    <property type="term" value="F:hydrolase activity"/>
    <property type="evidence" value="ECO:0007669"/>
    <property type="project" value="UniProtKB-KW"/>
</dbReference>
<evidence type="ECO:0000313" key="2">
    <source>
        <dbReference type="EMBL" id="NDK91517.1"/>
    </source>
</evidence>
<organism evidence="2 3">
    <name type="scientific">Gordonia desulfuricans</name>
    <dbReference type="NCBI Taxonomy" id="89051"/>
    <lineage>
        <taxon>Bacteria</taxon>
        <taxon>Bacillati</taxon>
        <taxon>Actinomycetota</taxon>
        <taxon>Actinomycetes</taxon>
        <taxon>Mycobacteriales</taxon>
        <taxon>Gordoniaceae</taxon>
        <taxon>Gordonia</taxon>
    </lineage>
</organism>
<dbReference type="InterPro" id="IPR000073">
    <property type="entry name" value="AB_hydrolase_1"/>
</dbReference>
<reference evidence="2 3" key="1">
    <citation type="submission" date="2020-01" db="EMBL/GenBank/DDBJ databases">
        <title>Investigation of new actinobacteria for the biodesulphurisation of diesel fuel.</title>
        <authorList>
            <person name="Athi Narayanan S.M."/>
        </authorList>
    </citation>
    <scope>NUCLEOTIDE SEQUENCE [LARGE SCALE GENOMIC DNA]</scope>
    <source>
        <strain evidence="2 3">213E</strain>
    </source>
</reference>
<accession>A0A7K3LVD1</accession>
<dbReference type="Pfam" id="PF00561">
    <property type="entry name" value="Abhydrolase_1"/>
    <property type="match status" value="1"/>
</dbReference>
<dbReference type="InterPro" id="IPR029058">
    <property type="entry name" value="AB_hydrolase_fold"/>
</dbReference>
<dbReference type="SUPFAM" id="SSF53474">
    <property type="entry name" value="alpha/beta-Hydrolases"/>
    <property type="match status" value="1"/>
</dbReference>
<dbReference type="Proteomes" id="UP000466307">
    <property type="component" value="Unassembled WGS sequence"/>
</dbReference>
<dbReference type="AlphaFoldDB" id="A0A7K3LVD1"/>
<feature type="domain" description="AB hydrolase-1" evidence="1">
    <location>
        <begin position="23"/>
        <end position="121"/>
    </location>
</feature>
<dbReference type="EMBL" id="JAADZU010000071">
    <property type="protein sequence ID" value="NDK91517.1"/>
    <property type="molecule type" value="Genomic_DNA"/>
</dbReference>
<name>A0A7K3LVD1_9ACTN</name>
<proteinExistence type="predicted"/>
<keyword evidence="2" id="KW-0378">Hydrolase</keyword>
<comment type="caution">
    <text evidence="2">The sequence shown here is derived from an EMBL/GenBank/DDBJ whole genome shotgun (WGS) entry which is preliminary data.</text>
</comment>
<dbReference type="PANTHER" id="PTHR43798">
    <property type="entry name" value="MONOACYLGLYCEROL LIPASE"/>
    <property type="match status" value="1"/>
</dbReference>
<dbReference type="InterPro" id="IPR050266">
    <property type="entry name" value="AB_hydrolase_sf"/>
</dbReference>
<sequence length="264" mass="29079">MRHGFADTRHGQIHYVEHGEGRPVLLLHQTPRSCDEYRDVIPLLAEARLRAVAMDTLGFGMSARPDRSLSIELFADAVVDFSAALGFESFTLVGHHTGGVVAIEVAARLGDKVQALVLSGTPYVDAERRRIVAERPAIDLVSVQDDGSHLLEYWNKRQSHYPPRRPDLMHRLIHDALAVFDHVEEGHLAVNRYRMEDRIRHVAVPTLLVCGELDGFSLPDVPKLASAIPGAKSSILPGAGVMAVDHRADLFAAAITDFLGDRTH</sequence>